<evidence type="ECO:0000256" key="2">
    <source>
        <dbReference type="SAM" id="SignalP"/>
    </source>
</evidence>
<accession>A0A4Y9ERJ5</accession>
<dbReference type="EMBL" id="SIHO01000001">
    <property type="protein sequence ID" value="TFU05789.1"/>
    <property type="molecule type" value="Genomic_DNA"/>
</dbReference>
<dbReference type="SUPFAM" id="SSF89392">
    <property type="entry name" value="Prokaryotic lipoproteins and lipoprotein localization factors"/>
    <property type="match status" value="1"/>
</dbReference>
<dbReference type="Gene3D" id="2.50.20.10">
    <property type="entry name" value="Lipoprotein localisation LolA/LolB/LppX"/>
    <property type="match status" value="1"/>
</dbReference>
<dbReference type="RefSeq" id="WP_135244513.1">
    <property type="nucleotide sequence ID" value="NZ_SIHO01000001.1"/>
</dbReference>
<gene>
    <name evidence="3" type="ORF">EUV02_01825</name>
</gene>
<dbReference type="OrthoDB" id="116979at2"/>
<protein>
    <submittedName>
        <fullName evidence="3">DUF2092 domain-containing protein</fullName>
    </submittedName>
</protein>
<dbReference type="InterPro" id="IPR029046">
    <property type="entry name" value="LolA/LolB/LppX"/>
</dbReference>
<evidence type="ECO:0000313" key="4">
    <source>
        <dbReference type="Proteomes" id="UP000297737"/>
    </source>
</evidence>
<keyword evidence="4" id="KW-1185">Reference proteome</keyword>
<name>A0A4Y9ERJ5_9SPHN</name>
<comment type="caution">
    <text evidence="3">The sequence shown here is derived from an EMBL/GenBank/DDBJ whole genome shotgun (WGS) entry which is preliminary data.</text>
</comment>
<dbReference type="AlphaFoldDB" id="A0A4Y9ERJ5"/>
<dbReference type="InterPro" id="IPR019207">
    <property type="entry name" value="DUF2092"/>
</dbReference>
<dbReference type="Proteomes" id="UP000297737">
    <property type="component" value="Unassembled WGS sequence"/>
</dbReference>
<feature type="signal peptide" evidence="2">
    <location>
        <begin position="1"/>
        <end position="23"/>
    </location>
</feature>
<keyword evidence="1 2" id="KW-0732">Signal</keyword>
<evidence type="ECO:0000313" key="3">
    <source>
        <dbReference type="EMBL" id="TFU05789.1"/>
    </source>
</evidence>
<feature type="chain" id="PRO_5021315077" evidence="2">
    <location>
        <begin position="24"/>
        <end position="267"/>
    </location>
</feature>
<evidence type="ECO:0000256" key="1">
    <source>
        <dbReference type="ARBA" id="ARBA00022729"/>
    </source>
</evidence>
<reference evidence="3 4" key="1">
    <citation type="submission" date="2019-02" db="EMBL/GenBank/DDBJ databases">
        <title>Polymorphobacter sp. isolated from the lake at the Tibet of China.</title>
        <authorList>
            <person name="Li A."/>
        </authorList>
    </citation>
    <scope>NUCLEOTIDE SEQUENCE [LARGE SCALE GENOMIC DNA]</scope>
    <source>
        <strain evidence="3 4">DJ1R-1</strain>
    </source>
</reference>
<proteinExistence type="predicted"/>
<organism evidence="3 4">
    <name type="scientific">Glacieibacterium arshaanense</name>
    <dbReference type="NCBI Taxonomy" id="2511025"/>
    <lineage>
        <taxon>Bacteria</taxon>
        <taxon>Pseudomonadati</taxon>
        <taxon>Pseudomonadota</taxon>
        <taxon>Alphaproteobacteria</taxon>
        <taxon>Sphingomonadales</taxon>
        <taxon>Sphingosinicellaceae</taxon>
        <taxon>Glacieibacterium</taxon>
    </lineage>
</organism>
<dbReference type="Pfam" id="PF09865">
    <property type="entry name" value="DUF2092"/>
    <property type="match status" value="1"/>
</dbReference>
<sequence>MKRMHAALLGSLSLVMLALPVQAATAAAPAKTVAAPAVDPAATAALNRMGAYLRTLKEFDVTVYSTTEDVLDSGQKIMTNNQVHYVLKAPNMLAATVSGDKIKRHYYYDGKTFTVRNNQNDFYAQVPFTGTIAQLLTEVEKYGVDLPLQDLFRWGDPTAVTGKPTEGIAIGDSKVVDWDTDHYAFRQGDVDFQVWIEKGDKPLPRKLVINNLADPAQPQYTAVMNWNLDPKIDPAVFTFTPDANAKRIPFMTPEALAAATAAKKPAK</sequence>